<gene>
    <name evidence="1" type="ORF">HMPREF9021_00496</name>
</gene>
<name>V9H9U4_9NEIS</name>
<dbReference type="eggNOG" id="ENOG5033621">
    <property type="taxonomic scope" value="Bacteria"/>
</dbReference>
<dbReference type="OrthoDB" id="1080189at2"/>
<dbReference type="EMBL" id="ADCY02000051">
    <property type="protein sequence ID" value="EFG32090.1"/>
    <property type="molecule type" value="Genomic_DNA"/>
</dbReference>
<evidence type="ECO:0000313" key="2">
    <source>
        <dbReference type="Proteomes" id="UP000017813"/>
    </source>
</evidence>
<reference evidence="1 2" key="2">
    <citation type="submission" date="2011-10" db="EMBL/GenBank/DDBJ databases">
        <title>The Genome Sequence of Simonsiella muelleri ATCC 29453.</title>
        <authorList>
            <consortium name="The Broad Institute Genome Sequencing Platform"/>
            <consortium name="The Broad Institute Genome Sequencing Center for Infectious Disease"/>
            <person name="Earl A."/>
            <person name="Ward D."/>
            <person name="Feldgarden M."/>
            <person name="Gevers D."/>
            <person name="Izard J."/>
            <person name="Baranova O.V."/>
            <person name="Blanton J.M."/>
            <person name="Tanner A.C."/>
            <person name="Dewhirst F."/>
            <person name="Young S.K."/>
            <person name="Zeng Q."/>
            <person name="Gargeya S."/>
            <person name="Fitzgerald M."/>
            <person name="Haas B."/>
            <person name="Abouelleil A."/>
            <person name="Alvarado L."/>
            <person name="Arachchi H.M."/>
            <person name="Berlin A."/>
            <person name="Brown A."/>
            <person name="Chapman S.B."/>
            <person name="Chen Z."/>
            <person name="Dunbar C."/>
            <person name="Freedman E."/>
            <person name="Gearin G."/>
            <person name="Goldberg J."/>
            <person name="Griggs A."/>
            <person name="Gujja S."/>
            <person name="Heiman D."/>
            <person name="Howarth C."/>
            <person name="Larson L."/>
            <person name="Lui A."/>
            <person name="MacDonald P.J.P."/>
            <person name="Montmayeur A."/>
            <person name="Murphy C."/>
            <person name="Neiman D."/>
            <person name="Pearson M."/>
            <person name="Priest M."/>
            <person name="Roberts A."/>
            <person name="Saif S."/>
            <person name="Shea T."/>
            <person name="Shenoy N."/>
            <person name="Sisk P."/>
            <person name="Stolte C."/>
            <person name="Sykes S."/>
            <person name="Wortman J."/>
            <person name="Nusbaum C."/>
            <person name="Birren B."/>
        </authorList>
    </citation>
    <scope>NUCLEOTIDE SEQUENCE [LARGE SCALE GENOMIC DNA]</scope>
    <source>
        <strain evidence="1 2">ATCC 29453</strain>
    </source>
</reference>
<keyword evidence="2" id="KW-1185">Reference proteome</keyword>
<dbReference type="Proteomes" id="UP000017813">
    <property type="component" value="Unassembled WGS sequence"/>
</dbReference>
<comment type="caution">
    <text evidence="1">The sequence shown here is derived from an EMBL/GenBank/DDBJ whole genome shotgun (WGS) entry which is preliminary data.</text>
</comment>
<dbReference type="STRING" id="641147.HMPREF9021_00496"/>
<dbReference type="KEGG" id="smur:BWP33_00120"/>
<dbReference type="RefSeq" id="WP_002642709.1">
    <property type="nucleotide sequence ID" value="NZ_CP019448.1"/>
</dbReference>
<organism evidence="1 2">
    <name type="scientific">Simonsiella muelleri ATCC 29453</name>
    <dbReference type="NCBI Taxonomy" id="641147"/>
    <lineage>
        <taxon>Bacteria</taxon>
        <taxon>Pseudomonadati</taxon>
        <taxon>Pseudomonadota</taxon>
        <taxon>Betaproteobacteria</taxon>
        <taxon>Neisseriales</taxon>
        <taxon>Neisseriaceae</taxon>
        <taxon>Simonsiella</taxon>
    </lineage>
</organism>
<proteinExistence type="predicted"/>
<evidence type="ECO:0000313" key="1">
    <source>
        <dbReference type="EMBL" id="EFG32090.1"/>
    </source>
</evidence>
<dbReference type="HOGENOM" id="CLU_193584_0_0_4"/>
<evidence type="ECO:0008006" key="3">
    <source>
        <dbReference type="Google" id="ProtNLM"/>
    </source>
</evidence>
<accession>V9H9U4</accession>
<sequence>MNANPILLQRKYVRLISLLAQRANISLAQALDWFMLSKTYLLMREGVGDSHCLPDDYLVDELLAEYVGQ</sequence>
<dbReference type="AlphaFoldDB" id="V9H9U4"/>
<protein>
    <recommendedName>
        <fullName evidence="3">DUF3791 domain-containing protein</fullName>
    </recommendedName>
</protein>
<reference evidence="1 2" key="1">
    <citation type="submission" date="2010-03" db="EMBL/GenBank/DDBJ databases">
        <authorList>
            <consortium name="The Broad Institute Genome Sequencing Platform"/>
            <person name="Ward D."/>
            <person name="Earl A."/>
            <person name="Feldgarden M."/>
            <person name="Gevers D."/>
            <person name="Young S."/>
            <person name="Zeng Q."/>
            <person name="Koehrsen M."/>
            <person name="Alvarado L."/>
            <person name="Berlin A.M."/>
            <person name="Borenstein D."/>
            <person name="Chapman S.B."/>
            <person name="Chen Z."/>
            <person name="Engels R."/>
            <person name="Freedman E."/>
            <person name="Gellesch M."/>
            <person name="Goldberg J."/>
            <person name="Griggs A."/>
            <person name="Gujja S."/>
            <person name="Heilman E.R."/>
            <person name="Heiman D.I."/>
            <person name="Hepburn T.A."/>
            <person name="Howarth C."/>
            <person name="Jen D."/>
            <person name="Larson L."/>
            <person name="Mehta T."/>
            <person name="Park D."/>
            <person name="Pearson M."/>
            <person name="Richards J."/>
            <person name="Roberts A."/>
            <person name="Saif S."/>
            <person name="Shea T.D."/>
            <person name="Shenoy N."/>
            <person name="Sisk P."/>
            <person name="Stolte C."/>
            <person name="Sykes S.N."/>
            <person name="Walk T."/>
            <person name="White J."/>
            <person name="Yandava C."/>
            <person name="Izard J."/>
            <person name="Baranova O.V."/>
            <person name="Blanton J.M."/>
            <person name="Tanner A.C."/>
            <person name="Dewhirst F."/>
            <person name="Haas B."/>
            <person name="Nusbaum C."/>
            <person name="Birren B."/>
        </authorList>
    </citation>
    <scope>NUCLEOTIDE SEQUENCE [LARGE SCALE GENOMIC DNA]</scope>
    <source>
        <strain evidence="1 2">ATCC 29453</strain>
    </source>
</reference>